<dbReference type="PANTHER" id="PTHR42795">
    <property type="entry name" value="ALANINE DEHYDROGENASE"/>
    <property type="match status" value="1"/>
</dbReference>
<dbReference type="SUPFAM" id="SSF51735">
    <property type="entry name" value="NAD(P)-binding Rossmann-fold domains"/>
    <property type="match status" value="1"/>
</dbReference>
<name>A0ABU4VPK4_9ACTN</name>
<evidence type="ECO:0000259" key="8">
    <source>
        <dbReference type="SMART" id="SM01003"/>
    </source>
</evidence>
<comment type="pathway">
    <text evidence="1 6">Amino-acid degradation; L-alanine degradation via dehydrogenase pathway; NH(3) and pyruvate from L-alanine: step 1/1.</text>
</comment>
<dbReference type="InterPro" id="IPR008141">
    <property type="entry name" value="Ala_DH"/>
</dbReference>
<comment type="caution">
    <text evidence="9">The sequence shown here is derived from an EMBL/GenBank/DDBJ whole genome shotgun (WGS) entry which is preliminary data.</text>
</comment>
<evidence type="ECO:0000256" key="3">
    <source>
        <dbReference type="ARBA" id="ARBA00012897"/>
    </source>
</evidence>
<dbReference type="Pfam" id="PF01262">
    <property type="entry name" value="AlaDh_PNT_C"/>
    <property type="match status" value="1"/>
</dbReference>
<dbReference type="Gene3D" id="3.40.50.720">
    <property type="entry name" value="NAD(P)-binding Rossmann-like Domain"/>
    <property type="match status" value="2"/>
</dbReference>
<comment type="function">
    <text evidence="6">Catalyzes the reversible reductive amination of pyruvate to L-alanine.</text>
</comment>
<accession>A0ABU4VPK4</accession>
<feature type="domain" description="Alanine dehydrogenase/pyridine nucleotide transhydrogenase NAD(H)-binding" evidence="7">
    <location>
        <begin position="150"/>
        <end position="298"/>
    </location>
</feature>
<organism evidence="9 10">
    <name type="scientific">Patulibacter brassicae</name>
    <dbReference type="NCBI Taxonomy" id="1705717"/>
    <lineage>
        <taxon>Bacteria</taxon>
        <taxon>Bacillati</taxon>
        <taxon>Actinomycetota</taxon>
        <taxon>Thermoleophilia</taxon>
        <taxon>Solirubrobacterales</taxon>
        <taxon>Patulibacteraceae</taxon>
        <taxon>Patulibacter</taxon>
    </lineage>
</organism>
<evidence type="ECO:0000256" key="5">
    <source>
        <dbReference type="ARBA" id="ARBA00023027"/>
    </source>
</evidence>
<feature type="domain" description="Alanine dehydrogenase/pyridine nucleotide transhydrogenase N-terminal" evidence="8">
    <location>
        <begin position="4"/>
        <end position="138"/>
    </location>
</feature>
<evidence type="ECO:0000256" key="6">
    <source>
        <dbReference type="PIRNR" id="PIRNR000183"/>
    </source>
</evidence>
<dbReference type="CDD" id="cd05305">
    <property type="entry name" value="L-AlaDH"/>
    <property type="match status" value="1"/>
</dbReference>
<reference evidence="9 10" key="1">
    <citation type="submission" date="2023-11" db="EMBL/GenBank/DDBJ databases">
        <authorList>
            <person name="Xu M."/>
            <person name="Jiang T."/>
        </authorList>
    </citation>
    <scope>NUCLEOTIDE SEQUENCE [LARGE SCALE GENOMIC DNA]</scope>
    <source>
        <strain evidence="9 10">SD</strain>
    </source>
</reference>
<dbReference type="Pfam" id="PF05222">
    <property type="entry name" value="AlaDh_PNT_N"/>
    <property type="match status" value="1"/>
</dbReference>
<dbReference type="GO" id="GO:0000286">
    <property type="term" value="F:alanine dehydrogenase activity"/>
    <property type="evidence" value="ECO:0007669"/>
    <property type="project" value="UniProtKB-EC"/>
</dbReference>
<keyword evidence="10" id="KW-1185">Reference proteome</keyword>
<evidence type="ECO:0000256" key="2">
    <source>
        <dbReference type="ARBA" id="ARBA00005689"/>
    </source>
</evidence>
<keyword evidence="5 6" id="KW-0520">NAD</keyword>
<evidence type="ECO:0000313" key="9">
    <source>
        <dbReference type="EMBL" id="MDX8153801.1"/>
    </source>
</evidence>
<dbReference type="SMART" id="SM01002">
    <property type="entry name" value="AlaDh_PNT_C"/>
    <property type="match status" value="1"/>
</dbReference>
<dbReference type="EMBL" id="JAXAVX010000021">
    <property type="protein sequence ID" value="MDX8153801.1"/>
    <property type="molecule type" value="Genomic_DNA"/>
</dbReference>
<evidence type="ECO:0000259" key="7">
    <source>
        <dbReference type="SMART" id="SM01002"/>
    </source>
</evidence>
<dbReference type="SMART" id="SM01003">
    <property type="entry name" value="AlaDh_PNT_N"/>
    <property type="match status" value="1"/>
</dbReference>
<dbReference type="PROSITE" id="PS00837">
    <property type="entry name" value="ALADH_PNT_2"/>
    <property type="match status" value="1"/>
</dbReference>
<dbReference type="RefSeq" id="WP_319955950.1">
    <property type="nucleotide sequence ID" value="NZ_JAXAVX010000021.1"/>
</dbReference>
<dbReference type="NCBIfam" id="TIGR00518">
    <property type="entry name" value="alaDH"/>
    <property type="match status" value="1"/>
</dbReference>
<protein>
    <recommendedName>
        <fullName evidence="3 6">Alanine dehydrogenase</fullName>
        <ecNumber evidence="3 6">1.4.1.1</ecNumber>
    </recommendedName>
</protein>
<dbReference type="InterPro" id="IPR036291">
    <property type="entry name" value="NAD(P)-bd_dom_sf"/>
</dbReference>
<evidence type="ECO:0000256" key="4">
    <source>
        <dbReference type="ARBA" id="ARBA00023002"/>
    </source>
</evidence>
<dbReference type="InterPro" id="IPR008143">
    <property type="entry name" value="Ala_DH/PNT_CS2"/>
</dbReference>
<dbReference type="Proteomes" id="UP001277761">
    <property type="component" value="Unassembled WGS sequence"/>
</dbReference>
<gene>
    <name evidence="9" type="primary">ald</name>
    <name evidence="9" type="ORF">SK069_19545</name>
</gene>
<dbReference type="SUPFAM" id="SSF52283">
    <property type="entry name" value="Formate/glycerate dehydrogenase catalytic domain-like"/>
    <property type="match status" value="1"/>
</dbReference>
<evidence type="ECO:0000313" key="10">
    <source>
        <dbReference type="Proteomes" id="UP001277761"/>
    </source>
</evidence>
<comment type="similarity">
    <text evidence="2 6">Belongs to the AlaDH/PNT family.</text>
</comment>
<keyword evidence="4 6" id="KW-0560">Oxidoreductase</keyword>
<sequence length="367" mass="37955">MHVGVVTEIKPAERRVALTPAGAHELADRGHDVLVQAGAGEGSGFADSAYVAAGARIVEGAERVWAESELLLKVKEPIAPEHERLNGDATLFTYLHLAAAPRLTEALMASGTTAIAYETVTGRDGRGLPLLAPMSEVAGRLAAQAGAYFLQAPLDGRGVLIGGVPGVAPARVVVIGGGVVGTNAARVAVGMGAEVTILERSIDRLIELEAFFDGRARVLMSDALTLREEVSRADVVIGAVLVAGAAAPKLITREMLADMRSRAVIVDVAIDQGGCAETSTPTTHDDPTYLVDDVLHYCVANMPGGVPATSTRALTNATLPYVLALADHGPDGAFERIPGLRDGLNVRDGAITVPAVAEALEAYRAAA</sequence>
<dbReference type="PANTHER" id="PTHR42795:SF1">
    <property type="entry name" value="ALANINE DEHYDROGENASE"/>
    <property type="match status" value="1"/>
</dbReference>
<proteinExistence type="inferred from homology"/>
<comment type="catalytic activity">
    <reaction evidence="6">
        <text>L-alanine + NAD(+) + H2O = pyruvate + NH4(+) + NADH + H(+)</text>
        <dbReference type="Rhea" id="RHEA:18405"/>
        <dbReference type="ChEBI" id="CHEBI:15361"/>
        <dbReference type="ChEBI" id="CHEBI:15377"/>
        <dbReference type="ChEBI" id="CHEBI:15378"/>
        <dbReference type="ChEBI" id="CHEBI:28938"/>
        <dbReference type="ChEBI" id="CHEBI:57540"/>
        <dbReference type="ChEBI" id="CHEBI:57945"/>
        <dbReference type="ChEBI" id="CHEBI:57972"/>
        <dbReference type="EC" id="1.4.1.1"/>
    </reaction>
</comment>
<evidence type="ECO:0000256" key="1">
    <source>
        <dbReference type="ARBA" id="ARBA00005206"/>
    </source>
</evidence>
<dbReference type="EC" id="1.4.1.1" evidence="3 6"/>
<dbReference type="PIRSF" id="PIRSF000183">
    <property type="entry name" value="Alanine_dh"/>
    <property type="match status" value="1"/>
</dbReference>
<dbReference type="InterPro" id="IPR007886">
    <property type="entry name" value="AlaDH/PNT_N"/>
</dbReference>
<dbReference type="InterPro" id="IPR007698">
    <property type="entry name" value="AlaDH/PNT_NAD(H)-bd"/>
</dbReference>